<comment type="caution">
    <text evidence="6">Lacks conserved residue(s) required for the propagation of feature annotation.</text>
</comment>
<feature type="binding site" evidence="6">
    <location>
        <position position="144"/>
    </location>
    <ligand>
        <name>orotate</name>
        <dbReference type="ChEBI" id="CHEBI:30839"/>
    </ligand>
</feature>
<dbReference type="PANTHER" id="PTHR19278">
    <property type="entry name" value="OROTATE PHOSPHORIBOSYLTRANSFERASE"/>
    <property type="match status" value="1"/>
</dbReference>
<gene>
    <name evidence="6 8" type="primary">pyrE</name>
    <name evidence="8" type="ORF">C4F51_05315</name>
</gene>
<name>A0A928V0J6_9GAMM</name>
<evidence type="ECO:0000313" key="9">
    <source>
        <dbReference type="Proteomes" id="UP000652567"/>
    </source>
</evidence>
<feature type="binding site" evidence="6">
    <location>
        <position position="86"/>
    </location>
    <ligand>
        <name>5-phospho-alpha-D-ribose 1-diphosphate</name>
        <dbReference type="ChEBI" id="CHEBI:58017"/>
        <note>ligand shared between dimeric partners</note>
    </ligand>
</feature>
<comment type="caution">
    <text evidence="8">The sequence shown here is derived from an EMBL/GenBank/DDBJ whole genome shotgun (WGS) entry which is preliminary data.</text>
</comment>
<evidence type="ECO:0000256" key="5">
    <source>
        <dbReference type="ARBA" id="ARBA00022975"/>
    </source>
</evidence>
<protein>
    <recommendedName>
        <fullName evidence="2 6">Orotate phosphoribosyltransferase</fullName>
        <shortName evidence="6">OPRT</shortName>
        <shortName evidence="6">OPRTase</shortName>
        <ecNumber evidence="2 6">2.4.2.10</ecNumber>
    </recommendedName>
</protein>
<evidence type="ECO:0000259" key="7">
    <source>
        <dbReference type="Pfam" id="PF00156"/>
    </source>
</evidence>
<comment type="pathway">
    <text evidence="1 6">Pyrimidine metabolism; UMP biosynthesis via de novo pathway; UMP from orotate: step 1/2.</text>
</comment>
<dbReference type="Gene3D" id="3.40.50.2020">
    <property type="match status" value="1"/>
</dbReference>
<keyword evidence="4 6" id="KW-0808">Transferase</keyword>
<dbReference type="GO" id="GO:0000287">
    <property type="term" value="F:magnesium ion binding"/>
    <property type="evidence" value="ECO:0007669"/>
    <property type="project" value="UniProtKB-UniRule"/>
</dbReference>
<comment type="cofactor">
    <cofactor evidence="6">
        <name>Mg(2+)</name>
        <dbReference type="ChEBI" id="CHEBI:18420"/>
    </cofactor>
</comment>
<dbReference type="PANTHER" id="PTHR19278:SF9">
    <property type="entry name" value="URIDINE 5'-MONOPHOSPHATE SYNTHASE"/>
    <property type="match status" value="1"/>
</dbReference>
<feature type="binding site" description="in other chain" evidence="6">
    <location>
        <position position="87"/>
    </location>
    <ligand>
        <name>5-phospho-alpha-D-ribose 1-diphosphate</name>
        <dbReference type="ChEBI" id="CHEBI:58017"/>
        <note>ligand shared between dimeric partners</note>
    </ligand>
</feature>
<comment type="function">
    <text evidence="6">Catalyzes the transfer of a ribosyl phosphate group from 5-phosphoribose 1-diphosphate to orotate, leading to the formation of orotidine monophosphate (OMP).</text>
</comment>
<keyword evidence="3 6" id="KW-0328">Glycosyltransferase</keyword>
<feature type="domain" description="Phosphoribosyltransferase" evidence="7">
    <location>
        <begin position="51"/>
        <end position="153"/>
    </location>
</feature>
<dbReference type="GO" id="GO:0019856">
    <property type="term" value="P:pyrimidine nucleobase biosynthetic process"/>
    <property type="evidence" value="ECO:0007669"/>
    <property type="project" value="TreeGrafter"/>
</dbReference>
<dbReference type="GO" id="GO:0044205">
    <property type="term" value="P:'de novo' UMP biosynthetic process"/>
    <property type="evidence" value="ECO:0007669"/>
    <property type="project" value="UniProtKB-UniRule"/>
</dbReference>
<keyword evidence="5 6" id="KW-0665">Pyrimidine biosynthesis</keyword>
<dbReference type="InterPro" id="IPR000836">
    <property type="entry name" value="PRTase_dom"/>
</dbReference>
<sequence>MSNLACQIKKSARLSGQFTLRSGKVSDTYFDKYQFESDPTLLLEIAKSLAALLPEGIEVLAGLEMGGIPVVTVLSQVTGLPATFIRKEAKEYGTCRYAEGASLAGKKFVLIEDVVSSGGAIIDALAKLREDGVEPVAALCVIDRETGGKEKLAEVGLSLISLLTFSEIENSI</sequence>
<feature type="binding site" evidence="6">
    <location>
        <position position="90"/>
    </location>
    <ligand>
        <name>5-phospho-alpha-D-ribose 1-diphosphate</name>
        <dbReference type="ChEBI" id="CHEBI:58017"/>
        <note>ligand shared between dimeric partners</note>
    </ligand>
</feature>
<dbReference type="Pfam" id="PF00156">
    <property type="entry name" value="Pribosyltran"/>
    <property type="match status" value="1"/>
</dbReference>
<evidence type="ECO:0000256" key="2">
    <source>
        <dbReference type="ARBA" id="ARBA00011971"/>
    </source>
</evidence>
<dbReference type="HAMAP" id="MF_01208">
    <property type="entry name" value="PyrE"/>
    <property type="match status" value="1"/>
</dbReference>
<evidence type="ECO:0000256" key="6">
    <source>
        <dbReference type="HAMAP-Rule" id="MF_01208"/>
    </source>
</evidence>
<accession>A0A928V0J6</accession>
<keyword evidence="6" id="KW-0460">Magnesium</keyword>
<dbReference type="AlphaFoldDB" id="A0A928V0J6"/>
<dbReference type="NCBIfam" id="TIGR00336">
    <property type="entry name" value="pyrE"/>
    <property type="match status" value="1"/>
</dbReference>
<evidence type="ECO:0000256" key="3">
    <source>
        <dbReference type="ARBA" id="ARBA00022676"/>
    </source>
</evidence>
<comment type="similarity">
    <text evidence="6">Belongs to the purine/pyrimidine phosphoribosyltransferase family. PyrE subfamily.</text>
</comment>
<dbReference type="RefSeq" id="WP_193907792.1">
    <property type="nucleotide sequence ID" value="NZ_PRDL01000001.1"/>
</dbReference>
<dbReference type="CDD" id="cd06223">
    <property type="entry name" value="PRTases_typeI"/>
    <property type="match status" value="1"/>
</dbReference>
<feature type="binding site" evidence="6">
    <location>
        <position position="116"/>
    </location>
    <ligand>
        <name>orotate</name>
        <dbReference type="ChEBI" id="CHEBI:30839"/>
    </ligand>
</feature>
<dbReference type="GO" id="GO:0004588">
    <property type="term" value="F:orotate phosphoribosyltransferase activity"/>
    <property type="evidence" value="ECO:0007669"/>
    <property type="project" value="UniProtKB-UniRule"/>
</dbReference>
<dbReference type="EMBL" id="PRDL01000001">
    <property type="protein sequence ID" value="MBE8716605.1"/>
    <property type="molecule type" value="Genomic_DNA"/>
</dbReference>
<evidence type="ECO:0000256" key="1">
    <source>
        <dbReference type="ARBA" id="ARBA00004889"/>
    </source>
</evidence>
<dbReference type="InterPro" id="IPR004467">
    <property type="entry name" value="Or_phspho_trans_dom"/>
</dbReference>
<dbReference type="EC" id="2.4.2.10" evidence="2 6"/>
<dbReference type="InterPro" id="IPR023031">
    <property type="entry name" value="OPRT"/>
</dbReference>
<dbReference type="Proteomes" id="UP000652567">
    <property type="component" value="Unassembled WGS sequence"/>
</dbReference>
<organism evidence="8 9">
    <name type="scientific">Cellvibrio polysaccharolyticus</name>
    <dbReference type="NCBI Taxonomy" id="2082724"/>
    <lineage>
        <taxon>Bacteria</taxon>
        <taxon>Pseudomonadati</taxon>
        <taxon>Pseudomonadota</taxon>
        <taxon>Gammaproteobacteria</taxon>
        <taxon>Cellvibrionales</taxon>
        <taxon>Cellvibrionaceae</taxon>
        <taxon>Cellvibrio</taxon>
    </lineage>
</organism>
<feature type="binding site" description="in other chain" evidence="6">
    <location>
        <position position="21"/>
    </location>
    <ligand>
        <name>5-phospho-alpha-D-ribose 1-diphosphate</name>
        <dbReference type="ChEBI" id="CHEBI:58017"/>
        <note>ligand shared between dimeric partners</note>
    </ligand>
</feature>
<comment type="catalytic activity">
    <reaction evidence="6">
        <text>orotidine 5'-phosphate + diphosphate = orotate + 5-phospho-alpha-D-ribose 1-diphosphate</text>
        <dbReference type="Rhea" id="RHEA:10380"/>
        <dbReference type="ChEBI" id="CHEBI:30839"/>
        <dbReference type="ChEBI" id="CHEBI:33019"/>
        <dbReference type="ChEBI" id="CHEBI:57538"/>
        <dbReference type="ChEBI" id="CHEBI:58017"/>
        <dbReference type="EC" id="2.4.2.10"/>
    </reaction>
</comment>
<reference evidence="8" key="1">
    <citation type="submission" date="2018-07" db="EMBL/GenBank/DDBJ databases">
        <title>Genome assembly of strain Ka43.</title>
        <authorList>
            <person name="Kukolya J."/>
            <person name="Nagy I."/>
            <person name="Horvath B."/>
            <person name="Toth A."/>
        </authorList>
    </citation>
    <scope>NUCLEOTIDE SEQUENCE</scope>
    <source>
        <strain evidence="8">KB43</strain>
    </source>
</reference>
<dbReference type="InterPro" id="IPR029057">
    <property type="entry name" value="PRTase-like"/>
</dbReference>
<proteinExistence type="inferred from homology"/>
<keyword evidence="9" id="KW-1185">Reference proteome</keyword>
<feature type="binding site" description="in other chain" evidence="6">
    <location>
        <begin position="112"/>
        <end position="120"/>
    </location>
    <ligand>
        <name>5-phospho-alpha-D-ribose 1-diphosphate</name>
        <dbReference type="ChEBI" id="CHEBI:58017"/>
        <note>ligand shared between dimeric partners</note>
    </ligand>
</feature>
<evidence type="ECO:0000313" key="8">
    <source>
        <dbReference type="EMBL" id="MBE8716605.1"/>
    </source>
</evidence>
<dbReference type="SUPFAM" id="SSF53271">
    <property type="entry name" value="PRTase-like"/>
    <property type="match status" value="1"/>
</dbReference>
<comment type="subunit">
    <text evidence="6">Homodimer.</text>
</comment>
<evidence type="ECO:0000256" key="4">
    <source>
        <dbReference type="ARBA" id="ARBA00022679"/>
    </source>
</evidence>